<dbReference type="Proteomes" id="UP001527882">
    <property type="component" value="Unassembled WGS sequence"/>
</dbReference>
<evidence type="ECO:0000313" key="1">
    <source>
        <dbReference type="EMBL" id="MCZ8513846.1"/>
    </source>
</evidence>
<comment type="caution">
    <text evidence="1">The sequence shown here is derived from an EMBL/GenBank/DDBJ whole genome shotgun (WGS) entry which is preliminary data.</text>
</comment>
<protein>
    <recommendedName>
        <fullName evidence="3">PH domain-containing protein</fullName>
    </recommendedName>
</protein>
<proteinExistence type="predicted"/>
<dbReference type="RefSeq" id="WP_269882369.1">
    <property type="nucleotide sequence ID" value="NZ_JAQAGZ010000009.1"/>
</dbReference>
<sequence length="101" mass="11579">MCLVFVEYSIKEESRSDYLVWLEKLRSIHPELECYEGTEQPGLFVELWKGMGPEGFQAMKAQRAGAAAEGAGWCPETWKALDEWIDGGRGRIHIWSFQKVI</sequence>
<evidence type="ECO:0000313" key="2">
    <source>
        <dbReference type="Proteomes" id="UP001527882"/>
    </source>
</evidence>
<dbReference type="EMBL" id="JAQAGZ010000009">
    <property type="protein sequence ID" value="MCZ8513846.1"/>
    <property type="molecule type" value="Genomic_DNA"/>
</dbReference>
<organism evidence="1 2">
    <name type="scientific">Paenibacillus gyeongsangnamensis</name>
    <dbReference type="NCBI Taxonomy" id="3388067"/>
    <lineage>
        <taxon>Bacteria</taxon>
        <taxon>Bacillati</taxon>
        <taxon>Bacillota</taxon>
        <taxon>Bacilli</taxon>
        <taxon>Bacillales</taxon>
        <taxon>Paenibacillaceae</taxon>
        <taxon>Paenibacillus</taxon>
    </lineage>
</organism>
<accession>A0ABT4QAP1</accession>
<keyword evidence="2" id="KW-1185">Reference proteome</keyword>
<evidence type="ECO:0008006" key="3">
    <source>
        <dbReference type="Google" id="ProtNLM"/>
    </source>
</evidence>
<name>A0ABT4QAP1_9BACL</name>
<reference evidence="1 2" key="1">
    <citation type="submission" date="2022-12" db="EMBL/GenBank/DDBJ databases">
        <title>Draft genome sequence of Paenibacillus sp. dW9.</title>
        <authorList>
            <person name="Choi E.-W."/>
            <person name="Kim D.-U."/>
        </authorList>
    </citation>
    <scope>NUCLEOTIDE SEQUENCE [LARGE SCALE GENOMIC DNA]</scope>
    <source>
        <strain evidence="2">dW9</strain>
    </source>
</reference>
<gene>
    <name evidence="1" type="ORF">O9H85_15660</name>
</gene>